<proteinExistence type="predicted"/>
<evidence type="ECO:0000313" key="1">
    <source>
        <dbReference type="EMBL" id="MBN2978278.1"/>
    </source>
</evidence>
<reference evidence="1 2" key="1">
    <citation type="journal article" date="2021" name="Int. J. Syst. Evol. Microbiol.">
        <title>Pseudomonas lactucae sp. nov., a pathogen causing bacterial rot of lettuce in Japan.</title>
        <authorList>
            <person name="Sawada H."/>
            <person name="Fujikawa T."/>
            <person name="Satou M."/>
        </authorList>
    </citation>
    <scope>NUCLEOTIDE SEQUENCE [LARGE SCALE GENOMIC DNA]</scope>
    <source>
        <strain evidence="1 2">MAFF 301381</strain>
    </source>
</reference>
<dbReference type="RefSeq" id="WP_205490900.1">
    <property type="nucleotide sequence ID" value="NZ_JAFHKI010000102.1"/>
</dbReference>
<keyword evidence="2" id="KW-1185">Reference proteome</keyword>
<sequence length="246" mass="25974">MMDVYTIAPCQSSRGFLMFAHISKSARYLVITSCFSSISGCSSDGGLSEMAAMGMLVGGAATGDTGLAVAGVAGYVGVMIVAPILADGSEPERLPASPSPGTVAPARTTSAMATPLAAQQMIAAPVKPESTSNYCYAYLTVGEERGSTCSPVVEINDADRTGAAFQTRLNNYVEKVKQSQPGVWGDFEYSQTLKMQNAFIYQMKPKTDASSKQDAGLICYVSRADAEAQLKRSQKNDSSMKIVAWP</sequence>
<comment type="caution">
    <text evidence="1">The sequence shown here is derived from an EMBL/GenBank/DDBJ whole genome shotgun (WGS) entry which is preliminary data.</text>
</comment>
<dbReference type="Proteomes" id="UP001154860">
    <property type="component" value="Unassembled WGS sequence"/>
</dbReference>
<reference evidence="1 2" key="2">
    <citation type="journal article" date="2023" name="Plant Pathol.">
        <title>Dismantling and reorganizing Pseudomonas marginalis sensu#lato.</title>
        <authorList>
            <person name="Sawada H."/>
            <person name="Fujikawa T."/>
            <person name="Satou M."/>
        </authorList>
    </citation>
    <scope>NUCLEOTIDE SEQUENCE [LARGE SCALE GENOMIC DNA]</scope>
    <source>
        <strain evidence="1 2">MAFF 301381</strain>
    </source>
</reference>
<organism evidence="1 2">
    <name type="scientific">Pseudomonas lactucae</name>
    <dbReference type="NCBI Taxonomy" id="2813360"/>
    <lineage>
        <taxon>Bacteria</taxon>
        <taxon>Pseudomonadati</taxon>
        <taxon>Pseudomonadota</taxon>
        <taxon>Gammaproteobacteria</taxon>
        <taxon>Pseudomonadales</taxon>
        <taxon>Pseudomonadaceae</taxon>
        <taxon>Pseudomonas</taxon>
    </lineage>
</organism>
<evidence type="ECO:0000313" key="2">
    <source>
        <dbReference type="Proteomes" id="UP001154860"/>
    </source>
</evidence>
<dbReference type="AlphaFoldDB" id="A0A9X1C7V8"/>
<gene>
    <name evidence="1" type="ORF">JWR99_20940</name>
</gene>
<name>A0A9X1C7V8_9PSED</name>
<dbReference type="EMBL" id="JAFHKJ010000094">
    <property type="protein sequence ID" value="MBN2978278.1"/>
    <property type="molecule type" value="Genomic_DNA"/>
</dbReference>
<accession>A0A9X1C7V8</accession>
<protein>
    <submittedName>
        <fullName evidence="1">Uncharacterized protein</fullName>
    </submittedName>
</protein>